<keyword evidence="1" id="KW-1133">Transmembrane helix</keyword>
<proteinExistence type="predicted"/>
<keyword evidence="1" id="KW-0812">Transmembrane</keyword>
<reference evidence="2 3" key="1">
    <citation type="submission" date="2014-04" db="EMBL/GenBank/DDBJ databases">
        <authorList>
            <consortium name="DOE Joint Genome Institute"/>
            <person name="Kuo A."/>
            <person name="Kohler A."/>
            <person name="Nagy L.G."/>
            <person name="Floudas D."/>
            <person name="Copeland A."/>
            <person name="Barry K.W."/>
            <person name="Cichocki N."/>
            <person name="Veneault-Fourrey C."/>
            <person name="LaButti K."/>
            <person name="Lindquist E.A."/>
            <person name="Lipzen A."/>
            <person name="Lundell T."/>
            <person name="Morin E."/>
            <person name="Murat C."/>
            <person name="Sun H."/>
            <person name="Tunlid A."/>
            <person name="Henrissat B."/>
            <person name="Grigoriev I.V."/>
            <person name="Hibbett D.S."/>
            <person name="Martin F."/>
            <person name="Nordberg H.P."/>
            <person name="Cantor M.N."/>
            <person name="Hua S.X."/>
        </authorList>
    </citation>
    <scope>NUCLEOTIDE SEQUENCE [LARGE SCALE GENOMIC DNA]</scope>
    <source>
        <strain evidence="2 3">LaAM-08-1</strain>
    </source>
</reference>
<accession>A0A0C9WY92</accession>
<evidence type="ECO:0000256" key="1">
    <source>
        <dbReference type="SAM" id="Phobius"/>
    </source>
</evidence>
<feature type="transmembrane region" description="Helical" evidence="1">
    <location>
        <begin position="12"/>
        <end position="38"/>
    </location>
</feature>
<dbReference type="Proteomes" id="UP000054477">
    <property type="component" value="Unassembled WGS sequence"/>
</dbReference>
<keyword evidence="1" id="KW-0472">Membrane</keyword>
<dbReference type="HOGENOM" id="CLU_2237027_0_0_1"/>
<evidence type="ECO:0000313" key="2">
    <source>
        <dbReference type="EMBL" id="KIJ93898.1"/>
    </source>
</evidence>
<dbReference type="AlphaFoldDB" id="A0A0C9WY92"/>
<reference evidence="3" key="2">
    <citation type="submission" date="2015-01" db="EMBL/GenBank/DDBJ databases">
        <title>Evolutionary Origins and Diversification of the Mycorrhizal Mutualists.</title>
        <authorList>
            <consortium name="DOE Joint Genome Institute"/>
            <consortium name="Mycorrhizal Genomics Consortium"/>
            <person name="Kohler A."/>
            <person name="Kuo A."/>
            <person name="Nagy L.G."/>
            <person name="Floudas D."/>
            <person name="Copeland A."/>
            <person name="Barry K.W."/>
            <person name="Cichocki N."/>
            <person name="Veneault-Fourrey C."/>
            <person name="LaButti K."/>
            <person name="Lindquist E.A."/>
            <person name="Lipzen A."/>
            <person name="Lundell T."/>
            <person name="Morin E."/>
            <person name="Murat C."/>
            <person name="Riley R."/>
            <person name="Ohm R."/>
            <person name="Sun H."/>
            <person name="Tunlid A."/>
            <person name="Henrissat B."/>
            <person name="Grigoriev I.V."/>
            <person name="Hibbett D.S."/>
            <person name="Martin F."/>
        </authorList>
    </citation>
    <scope>NUCLEOTIDE SEQUENCE [LARGE SCALE GENOMIC DNA]</scope>
    <source>
        <strain evidence="3">LaAM-08-1</strain>
    </source>
</reference>
<dbReference type="EMBL" id="KN838819">
    <property type="protein sequence ID" value="KIJ93898.1"/>
    <property type="molecule type" value="Genomic_DNA"/>
</dbReference>
<evidence type="ECO:0000313" key="3">
    <source>
        <dbReference type="Proteomes" id="UP000054477"/>
    </source>
</evidence>
<gene>
    <name evidence="2" type="ORF">K443DRAFT_12545</name>
</gene>
<dbReference type="OrthoDB" id="3061825at2759"/>
<sequence length="105" mass="11793">MAHDIASMLLDLVWTILAWAWSILDSAFGFFLVILLSLPTVAASSEQQSFPDITFKVFNDFVSQHFSSRVSLATLPENISTSWRKQAKHFWLDQSASPCSNRTIG</sequence>
<name>A0A0C9WY92_9AGAR</name>
<organism evidence="2 3">
    <name type="scientific">Laccaria amethystina LaAM-08-1</name>
    <dbReference type="NCBI Taxonomy" id="1095629"/>
    <lineage>
        <taxon>Eukaryota</taxon>
        <taxon>Fungi</taxon>
        <taxon>Dikarya</taxon>
        <taxon>Basidiomycota</taxon>
        <taxon>Agaricomycotina</taxon>
        <taxon>Agaricomycetes</taxon>
        <taxon>Agaricomycetidae</taxon>
        <taxon>Agaricales</taxon>
        <taxon>Agaricineae</taxon>
        <taxon>Hydnangiaceae</taxon>
        <taxon>Laccaria</taxon>
    </lineage>
</organism>
<protein>
    <submittedName>
        <fullName evidence="2">Uncharacterized protein</fullName>
    </submittedName>
</protein>
<keyword evidence="3" id="KW-1185">Reference proteome</keyword>